<reference evidence="1 2" key="1">
    <citation type="journal article" date="2014" name="Nature">
        <title>An environmental bacterial taxon with a large and distinct metabolic repertoire.</title>
        <authorList>
            <person name="Wilson M.C."/>
            <person name="Mori T."/>
            <person name="Ruckert C."/>
            <person name="Uria A.R."/>
            <person name="Helf M.J."/>
            <person name="Takada K."/>
            <person name="Gernert C."/>
            <person name="Steffens U.A."/>
            <person name="Heycke N."/>
            <person name="Schmitt S."/>
            <person name="Rinke C."/>
            <person name="Helfrich E.J."/>
            <person name="Brachmann A.O."/>
            <person name="Gurgui C."/>
            <person name="Wakimoto T."/>
            <person name="Kracht M."/>
            <person name="Crusemann M."/>
            <person name="Hentschel U."/>
            <person name="Abe I."/>
            <person name="Matsunaga S."/>
            <person name="Kalinowski J."/>
            <person name="Takeyama H."/>
            <person name="Piel J."/>
        </authorList>
    </citation>
    <scope>NUCLEOTIDE SEQUENCE [LARGE SCALE GENOMIC DNA]</scope>
    <source>
        <strain evidence="2">TSY1</strain>
    </source>
</reference>
<dbReference type="PANTHER" id="PTHR34849:SF1">
    <property type="entry name" value="SLR0770 PROTEIN"/>
    <property type="match status" value="1"/>
</dbReference>
<keyword evidence="2" id="KW-1185">Reference proteome</keyword>
<evidence type="ECO:0008006" key="3">
    <source>
        <dbReference type="Google" id="ProtNLM"/>
    </source>
</evidence>
<comment type="caution">
    <text evidence="1">The sequence shown here is derived from an EMBL/GenBank/DDBJ whole genome shotgun (WGS) entry which is preliminary data.</text>
</comment>
<sequence>MVSEATYPHVTINSKGRPCIDGTRHRVIDIAADHVAHGYSAAQIVEHYPDLTPAQVHAALAYYYDHQDAMDADLMASYSASEHLRGQHTLHPKLAAARQTD</sequence>
<gene>
    <name evidence="1" type="ORF">ETSY1_02995</name>
</gene>
<name>W4LXW3_ENTF1</name>
<evidence type="ECO:0000313" key="2">
    <source>
        <dbReference type="Proteomes" id="UP000019141"/>
    </source>
</evidence>
<dbReference type="AlphaFoldDB" id="W4LXW3"/>
<organism evidence="1 2">
    <name type="scientific">Entotheonella factor</name>
    <dbReference type="NCBI Taxonomy" id="1429438"/>
    <lineage>
        <taxon>Bacteria</taxon>
        <taxon>Pseudomonadati</taxon>
        <taxon>Nitrospinota/Tectimicrobiota group</taxon>
        <taxon>Candidatus Tectimicrobiota</taxon>
        <taxon>Candidatus Entotheonellia</taxon>
        <taxon>Candidatus Entotheonellales</taxon>
        <taxon>Candidatus Entotheonellaceae</taxon>
        <taxon>Candidatus Entotheonella</taxon>
    </lineage>
</organism>
<dbReference type="Proteomes" id="UP000019141">
    <property type="component" value="Unassembled WGS sequence"/>
</dbReference>
<dbReference type="InterPro" id="IPR036388">
    <property type="entry name" value="WH-like_DNA-bd_sf"/>
</dbReference>
<dbReference type="PANTHER" id="PTHR34849">
    <property type="entry name" value="SSL5025 PROTEIN"/>
    <property type="match status" value="1"/>
</dbReference>
<proteinExistence type="predicted"/>
<evidence type="ECO:0000313" key="1">
    <source>
        <dbReference type="EMBL" id="ETX02591.1"/>
    </source>
</evidence>
<dbReference type="InterPro" id="IPR007367">
    <property type="entry name" value="DUF433"/>
</dbReference>
<accession>W4LXW3</accession>
<dbReference type="Pfam" id="PF04255">
    <property type="entry name" value="DUF433"/>
    <property type="match status" value="1"/>
</dbReference>
<dbReference type="InterPro" id="IPR009057">
    <property type="entry name" value="Homeodomain-like_sf"/>
</dbReference>
<protein>
    <recommendedName>
        <fullName evidence="3">DUF433 domain-containing protein</fullName>
    </recommendedName>
</protein>
<dbReference type="EMBL" id="AZHW01000126">
    <property type="protein sequence ID" value="ETX02591.1"/>
    <property type="molecule type" value="Genomic_DNA"/>
</dbReference>
<dbReference type="SUPFAM" id="SSF46689">
    <property type="entry name" value="Homeodomain-like"/>
    <property type="match status" value="1"/>
</dbReference>
<dbReference type="HOGENOM" id="CLU_178342_0_0_7"/>
<dbReference type="Gene3D" id="1.10.10.10">
    <property type="entry name" value="Winged helix-like DNA-binding domain superfamily/Winged helix DNA-binding domain"/>
    <property type="match status" value="1"/>
</dbReference>